<proteinExistence type="inferred from homology"/>
<dbReference type="PATRIC" id="fig|909613.9.peg.3995"/>
<evidence type="ECO:0000256" key="1">
    <source>
        <dbReference type="ARBA" id="ARBA00008645"/>
    </source>
</evidence>
<sequence length="297" mass="31204">MRISKKIAVAIPAALAIAGAGVVVAIPDAGAAQTSQVVTANPHQRGPDPTPETVRAPQGTFAFSTYSVPASVTGFGQGTIYYPDDTTQGTFAGVAISPGYTGPEASVAWLGPRLASRGFVVITITTNSRYDQPTSRGKQLLAALDYLTKQSPTEVRQRLDATRLGVMGHSMGGGGALYAAYKRPSLKAAVPLAPWNLIKNWSGIRVPTLVVAGTADKTASAGAHSLPFYSSMTGARERAFADVTGADHLTFVREDPVIGALAVSWLKRFLDDDTRYAPFITEPVGLSRFLCSCPYAG</sequence>
<evidence type="ECO:0000259" key="4">
    <source>
        <dbReference type="Pfam" id="PF12740"/>
    </source>
</evidence>
<name>W7IW76_9PSEU</name>
<dbReference type="PANTHER" id="PTHR22946:SF9">
    <property type="entry name" value="POLYKETIDE TRANSFERASE AF380"/>
    <property type="match status" value="1"/>
</dbReference>
<dbReference type="eggNOG" id="COG4188">
    <property type="taxonomic scope" value="Bacteria"/>
</dbReference>
<dbReference type="Proteomes" id="UP000019277">
    <property type="component" value="Unassembled WGS sequence"/>
</dbReference>
<dbReference type="EC" id="3.1.1.3" evidence="5"/>
<keyword evidence="2 5" id="KW-0378">Hydrolase</keyword>
<dbReference type="AlphaFoldDB" id="W7IW76"/>
<feature type="signal peptide" evidence="3">
    <location>
        <begin position="1"/>
        <end position="25"/>
    </location>
</feature>
<dbReference type="PANTHER" id="PTHR22946">
    <property type="entry name" value="DIENELACTONE HYDROLASE DOMAIN-CONTAINING PROTEIN-RELATED"/>
    <property type="match status" value="1"/>
</dbReference>
<evidence type="ECO:0000256" key="3">
    <source>
        <dbReference type="SAM" id="SignalP"/>
    </source>
</evidence>
<evidence type="ECO:0000256" key="2">
    <source>
        <dbReference type="ARBA" id="ARBA00022801"/>
    </source>
</evidence>
<dbReference type="STRING" id="909613.UO65_3994"/>
<reference evidence="5 6" key="1">
    <citation type="journal article" date="2014" name="Genome Announc.">
        <title>Draft Genome Sequence of the Antitrypanosomally Active Sponge-Associated Bacterium Actinokineospora sp. Strain EG49.</title>
        <authorList>
            <person name="Harjes J."/>
            <person name="Ryu T."/>
            <person name="Abdelmohsen U.R."/>
            <person name="Moitinho-Silva L."/>
            <person name="Horn H."/>
            <person name="Ravasi T."/>
            <person name="Hentschel U."/>
        </authorList>
    </citation>
    <scope>NUCLEOTIDE SEQUENCE [LARGE SCALE GENOMIC DNA]</scope>
    <source>
        <strain evidence="5 6">EG49</strain>
    </source>
</reference>
<comment type="caution">
    <text evidence="5">The sequence shown here is derived from an EMBL/GenBank/DDBJ whole genome shotgun (WGS) entry which is preliminary data.</text>
</comment>
<comment type="similarity">
    <text evidence="1">Belongs to the AB hydrolase superfamily.</text>
</comment>
<keyword evidence="3" id="KW-0732">Signal</keyword>
<dbReference type="EMBL" id="AYXG01000147">
    <property type="protein sequence ID" value="EWC60711.1"/>
    <property type="molecule type" value="Genomic_DNA"/>
</dbReference>
<dbReference type="Gene3D" id="3.40.50.1820">
    <property type="entry name" value="alpha/beta hydrolase"/>
    <property type="match status" value="1"/>
</dbReference>
<dbReference type="InterPro" id="IPR029058">
    <property type="entry name" value="AB_hydrolase_fold"/>
</dbReference>
<evidence type="ECO:0000313" key="5">
    <source>
        <dbReference type="EMBL" id="EWC60711.1"/>
    </source>
</evidence>
<dbReference type="RefSeq" id="WP_035284691.1">
    <property type="nucleotide sequence ID" value="NZ_AYXG01000147.1"/>
</dbReference>
<evidence type="ECO:0000313" key="6">
    <source>
        <dbReference type="Proteomes" id="UP000019277"/>
    </source>
</evidence>
<feature type="domain" description="PET hydrolase/cutinase-like" evidence="4">
    <location>
        <begin position="39"/>
        <end position="283"/>
    </location>
</feature>
<dbReference type="GO" id="GO:0004806">
    <property type="term" value="F:triacylglycerol lipase activity"/>
    <property type="evidence" value="ECO:0007669"/>
    <property type="project" value="UniProtKB-EC"/>
</dbReference>
<organism evidence="5 6">
    <name type="scientific">Actinokineospora spheciospongiae</name>
    <dbReference type="NCBI Taxonomy" id="909613"/>
    <lineage>
        <taxon>Bacteria</taxon>
        <taxon>Bacillati</taxon>
        <taxon>Actinomycetota</taxon>
        <taxon>Actinomycetes</taxon>
        <taxon>Pseudonocardiales</taxon>
        <taxon>Pseudonocardiaceae</taxon>
        <taxon>Actinokineospora</taxon>
    </lineage>
</organism>
<feature type="chain" id="PRO_5044489821" evidence="3">
    <location>
        <begin position="26"/>
        <end position="297"/>
    </location>
</feature>
<protein>
    <submittedName>
        <fullName evidence="5">Triacylglycerol lipase</fullName>
        <ecNumber evidence="5">3.1.1.3</ecNumber>
    </submittedName>
</protein>
<accession>A0A8E2X447</accession>
<accession>W7IW76</accession>
<keyword evidence="6" id="KW-1185">Reference proteome</keyword>
<dbReference type="InterPro" id="IPR041127">
    <property type="entry name" value="PET_hydrolase/cutinase-like"/>
</dbReference>
<gene>
    <name evidence="5" type="ORF">UO65_3994</name>
</gene>
<dbReference type="InterPro" id="IPR050261">
    <property type="entry name" value="FrsA_esterase"/>
</dbReference>
<dbReference type="SUPFAM" id="SSF53474">
    <property type="entry name" value="alpha/beta-Hydrolases"/>
    <property type="match status" value="1"/>
</dbReference>
<dbReference type="Pfam" id="PF12740">
    <property type="entry name" value="PETase"/>
    <property type="match status" value="1"/>
</dbReference>
<dbReference type="OrthoDB" id="1466228at2"/>